<evidence type="ECO:0000313" key="2">
    <source>
        <dbReference type="Proteomes" id="UP001140096"/>
    </source>
</evidence>
<comment type="caution">
    <text evidence="1">The sequence shown here is derived from an EMBL/GenBank/DDBJ whole genome shotgun (WGS) entry which is preliminary data.</text>
</comment>
<accession>A0ACC1L2T9</accession>
<organism evidence="1 2">
    <name type="scientific">Coemansia furcata</name>
    <dbReference type="NCBI Taxonomy" id="417177"/>
    <lineage>
        <taxon>Eukaryota</taxon>
        <taxon>Fungi</taxon>
        <taxon>Fungi incertae sedis</taxon>
        <taxon>Zoopagomycota</taxon>
        <taxon>Kickxellomycotina</taxon>
        <taxon>Kickxellomycetes</taxon>
        <taxon>Kickxellales</taxon>
        <taxon>Kickxellaceae</taxon>
        <taxon>Coemansia</taxon>
    </lineage>
</organism>
<gene>
    <name evidence="1" type="primary">GCN1_2</name>
    <name evidence="1" type="ORF">H4S07_005257</name>
</gene>
<keyword evidence="2" id="KW-1185">Reference proteome</keyword>
<dbReference type="Proteomes" id="UP001140096">
    <property type="component" value="Unassembled WGS sequence"/>
</dbReference>
<protein>
    <submittedName>
        <fullName evidence="1">Translational activator of GCN4</fullName>
    </submittedName>
</protein>
<name>A0ACC1L2T9_9FUNG</name>
<evidence type="ECO:0000313" key="1">
    <source>
        <dbReference type="EMBL" id="KAJ2800117.1"/>
    </source>
</evidence>
<feature type="non-terminal residue" evidence="1">
    <location>
        <position position="1"/>
    </location>
</feature>
<dbReference type="EMBL" id="JANBUP010002492">
    <property type="protein sequence ID" value="KAJ2800117.1"/>
    <property type="molecule type" value="Genomic_DNA"/>
</dbReference>
<proteinExistence type="predicted"/>
<reference evidence="1" key="1">
    <citation type="submission" date="2022-07" db="EMBL/GenBank/DDBJ databases">
        <title>Phylogenomic reconstructions and comparative analyses of Kickxellomycotina fungi.</title>
        <authorList>
            <person name="Reynolds N.K."/>
            <person name="Stajich J.E."/>
            <person name="Barry K."/>
            <person name="Grigoriev I.V."/>
            <person name="Crous P."/>
            <person name="Smith M.E."/>
        </authorList>
    </citation>
    <scope>NUCLEOTIDE SEQUENCE</scope>
    <source>
        <strain evidence="1">CBS 102833</strain>
    </source>
</reference>
<sequence length="266" mass="28038">SAACLADARWRQLRSSIFGSLCGVLPEDAATRLVLQHVVDEADDALEQAAKLSYLAAVLAESPQVVAAADLSEKISASVVQALTPRGDIHQAQASVQAVLVAKTALLDRTTPPAVFLPLVDALVRVVDPATTALFDSDSHQAALAALKAVAKHVGVGARRDAVVHAAMSHVRDRNIPVKLAAERCVLYALRLARLPALGFDGDEAGLASYVENVGGPASEKGKLVLDYQRRVLGKLADTTRELDYMSDDEDDLVAGRGDDEMGADA</sequence>